<dbReference type="Gene3D" id="3.40.50.2300">
    <property type="match status" value="2"/>
</dbReference>
<gene>
    <name evidence="5" type="ORF">AADV58_15950</name>
</gene>
<name>A0ABZ2XGE4_9RHOO</name>
<evidence type="ECO:0000313" key="5">
    <source>
        <dbReference type="EMBL" id="WZJ21423.1"/>
    </source>
</evidence>
<evidence type="ECO:0000256" key="2">
    <source>
        <dbReference type="ARBA" id="ARBA00022729"/>
    </source>
</evidence>
<dbReference type="CDD" id="cd06326">
    <property type="entry name" value="PBP1_ABC_ligand_binding-like"/>
    <property type="match status" value="1"/>
</dbReference>
<proteinExistence type="inferred from homology"/>
<dbReference type="Pfam" id="PF13458">
    <property type="entry name" value="Peripla_BP_6"/>
    <property type="match status" value="1"/>
</dbReference>
<evidence type="ECO:0000313" key="6">
    <source>
        <dbReference type="Proteomes" id="UP001479520"/>
    </source>
</evidence>
<dbReference type="PANTHER" id="PTHR47235:SF1">
    <property type="entry name" value="BLR6548 PROTEIN"/>
    <property type="match status" value="1"/>
</dbReference>
<reference evidence="5 6" key="1">
    <citation type="submission" date="2024-04" db="EMBL/GenBank/DDBJ databases">
        <title>Dissimilatory iodate-reducing microorganisms contribute to the enrichment of iodine in groundwater.</title>
        <authorList>
            <person name="Jiang Z."/>
        </authorList>
    </citation>
    <scope>NUCLEOTIDE SEQUENCE [LARGE SCALE GENOMIC DNA]</scope>
    <source>
        <strain evidence="5 6">NCP973</strain>
    </source>
</reference>
<feature type="chain" id="PRO_5045860541" evidence="3">
    <location>
        <begin position="27"/>
        <end position="374"/>
    </location>
</feature>
<evidence type="ECO:0000256" key="1">
    <source>
        <dbReference type="ARBA" id="ARBA00010062"/>
    </source>
</evidence>
<keyword evidence="6" id="KW-1185">Reference proteome</keyword>
<dbReference type="InterPro" id="IPR028082">
    <property type="entry name" value="Peripla_BP_I"/>
</dbReference>
<keyword evidence="2 3" id="KW-0732">Signal</keyword>
<comment type="similarity">
    <text evidence="1">Belongs to the leucine-binding protein family.</text>
</comment>
<dbReference type="RefSeq" id="WP_051295290.1">
    <property type="nucleotide sequence ID" value="NZ_CP151406.1"/>
</dbReference>
<dbReference type="InterPro" id="IPR028081">
    <property type="entry name" value="Leu-bd"/>
</dbReference>
<dbReference type="Proteomes" id="UP001479520">
    <property type="component" value="Chromosome"/>
</dbReference>
<sequence>MRAFVFLVRLVAAQFFLLSGAQVAAAKDLLVVQVAPLSGPQGVTGRAIGAGARLYFDHVNATGGINGAKLRFVSRDDGQNPETTVRLVRESLEREAPVAFIGSVGTNNVEALVRDGALARSGTPLVGAVSGASSVTGKPSIFIVKAGYRAEISRLFQQLGQVGQKRVGLVFQKDALGDDVLAGAEAEAGKWGIELVARAGYERNTTQVEGAVESMLKANPASIFLGATTLAAVEFVRQYRERGGIATIYGLSIIDSKVLLDKLGPEVARGFAFSQVVPPESKSVLPLVREYAKLKGQGKHADLGARSMEGFIAAKVLVAALRKGAASGAEAGKAVAAIRKLDLGGYSLDFSASDRTGSTYVDFAMLGRGGQVVQ</sequence>
<feature type="domain" description="Leucine-binding protein" evidence="4">
    <location>
        <begin position="34"/>
        <end position="366"/>
    </location>
</feature>
<dbReference type="PANTHER" id="PTHR47235">
    <property type="entry name" value="BLR6548 PROTEIN"/>
    <property type="match status" value="1"/>
</dbReference>
<dbReference type="EMBL" id="CP151406">
    <property type="protein sequence ID" value="WZJ21423.1"/>
    <property type="molecule type" value="Genomic_DNA"/>
</dbReference>
<organism evidence="5 6">
    <name type="scientific">Azonexus hydrophilus</name>
    <dbReference type="NCBI Taxonomy" id="418702"/>
    <lineage>
        <taxon>Bacteria</taxon>
        <taxon>Pseudomonadati</taxon>
        <taxon>Pseudomonadota</taxon>
        <taxon>Betaproteobacteria</taxon>
        <taxon>Rhodocyclales</taxon>
        <taxon>Azonexaceae</taxon>
        <taxon>Azonexus</taxon>
    </lineage>
</organism>
<dbReference type="SUPFAM" id="SSF53822">
    <property type="entry name" value="Periplasmic binding protein-like I"/>
    <property type="match status" value="1"/>
</dbReference>
<accession>A0ABZ2XGE4</accession>
<evidence type="ECO:0000259" key="4">
    <source>
        <dbReference type="Pfam" id="PF13458"/>
    </source>
</evidence>
<evidence type="ECO:0000256" key="3">
    <source>
        <dbReference type="SAM" id="SignalP"/>
    </source>
</evidence>
<feature type="signal peptide" evidence="3">
    <location>
        <begin position="1"/>
        <end position="26"/>
    </location>
</feature>
<protein>
    <submittedName>
        <fullName evidence="5">ABC transporter substrate-binding protein</fullName>
    </submittedName>
</protein>